<feature type="domain" description="Penicillin-binding protein transpeptidase" evidence="7">
    <location>
        <begin position="873"/>
        <end position="1017"/>
    </location>
</feature>
<dbReference type="InterPro" id="IPR012338">
    <property type="entry name" value="Beta-lactam/transpept-like"/>
</dbReference>
<evidence type="ECO:0000313" key="8">
    <source>
        <dbReference type="EMBL" id="WUR15571.1"/>
    </source>
</evidence>
<dbReference type="PANTHER" id="PTHR30627">
    <property type="entry name" value="PEPTIDOGLYCAN D,D-TRANSPEPTIDASE"/>
    <property type="match status" value="1"/>
</dbReference>
<keyword evidence="9" id="KW-1185">Reference proteome</keyword>
<comment type="catalytic activity">
    <reaction evidence="1">
        <text>a beta-lactam + H2O = a substituted beta-amino acid</text>
        <dbReference type="Rhea" id="RHEA:20401"/>
        <dbReference type="ChEBI" id="CHEBI:15377"/>
        <dbReference type="ChEBI" id="CHEBI:35627"/>
        <dbReference type="ChEBI" id="CHEBI:140347"/>
        <dbReference type="EC" id="3.5.2.6"/>
    </reaction>
</comment>
<dbReference type="Gene3D" id="3.40.710.10">
    <property type="entry name" value="DD-peptidase/beta-lactamase superfamily"/>
    <property type="match status" value="1"/>
</dbReference>
<evidence type="ECO:0000256" key="3">
    <source>
        <dbReference type="ARBA" id="ARBA00012865"/>
    </source>
</evidence>
<comment type="similarity">
    <text evidence="2">Belongs to the class-D beta-lactamase family.</text>
</comment>
<protein>
    <recommendedName>
        <fullName evidence="3">beta-lactamase</fullName>
        <ecNumber evidence="3">3.5.2.6</ecNumber>
    </recommendedName>
</protein>
<proteinExistence type="inferred from homology"/>
<evidence type="ECO:0000256" key="6">
    <source>
        <dbReference type="ARBA" id="ARBA00023251"/>
    </source>
</evidence>
<keyword evidence="4" id="KW-0732">Signal</keyword>
<dbReference type="EC" id="3.5.2.6" evidence="3"/>
<dbReference type="InterPro" id="IPR050515">
    <property type="entry name" value="Beta-lactam/transpept"/>
</dbReference>
<keyword evidence="5" id="KW-0378">Hydrolase</keyword>
<dbReference type="InterPro" id="IPR001460">
    <property type="entry name" value="PCN-bd_Tpept"/>
</dbReference>
<accession>A0ABZ1UU71</accession>
<keyword evidence="6" id="KW-0046">Antibiotic resistance</keyword>
<evidence type="ECO:0000256" key="2">
    <source>
        <dbReference type="ARBA" id="ARBA00007898"/>
    </source>
</evidence>
<name>A0ABZ1UU71_9BURK</name>
<dbReference type="PANTHER" id="PTHR30627:SF6">
    <property type="entry name" value="BETA-LACTAMASE YBXI-RELATED"/>
    <property type="match status" value="1"/>
</dbReference>
<dbReference type="SUPFAM" id="SSF56601">
    <property type="entry name" value="beta-lactamase/transpeptidase-like"/>
    <property type="match status" value="1"/>
</dbReference>
<dbReference type="Pfam" id="PF00905">
    <property type="entry name" value="Transpeptidase"/>
    <property type="match status" value="1"/>
</dbReference>
<evidence type="ECO:0000259" key="7">
    <source>
        <dbReference type="Pfam" id="PF00905"/>
    </source>
</evidence>
<evidence type="ECO:0000313" key="9">
    <source>
        <dbReference type="Proteomes" id="UP000321323"/>
    </source>
</evidence>
<organism evidence="8 9">
    <name type="scientific">[Empedobacter] haloabium</name>
    <dbReference type="NCBI Taxonomy" id="592317"/>
    <lineage>
        <taxon>Bacteria</taxon>
        <taxon>Pseudomonadati</taxon>
        <taxon>Pseudomonadota</taxon>
        <taxon>Betaproteobacteria</taxon>
        <taxon>Burkholderiales</taxon>
        <taxon>Oxalobacteraceae</taxon>
        <taxon>Telluria group</taxon>
        <taxon>Telluria group incertae sedis</taxon>
    </lineage>
</organism>
<dbReference type="EMBL" id="CP136508">
    <property type="protein sequence ID" value="WUR15571.1"/>
    <property type="molecule type" value="Genomic_DNA"/>
</dbReference>
<sequence length="1035" mass="108770">MSPFLLPLQRLSAAWSAHRRAWRRAANLRRAAPRGRWRALGLPLAAILLAMTGAALIGGHARRLGDAVPQPGHAVSALQPYVPGAAFTVPAAGVRLLARSEGALAIVAGMRAAPPVRVDLCRQLRDPGRGDALVPLRLGYRAGDVRRWAAGPASAPRNVVLVPDGMPRLELSGSATGDFDGAPLRLSWQGTAVAHWLGDGAVVTGPAGQGGLARQGWLAWPGGALSIERRASATCPAAGELLLRAWQPDQRSERAAVTAFGAGGSMTLALPPGDYRVPGALPAALEDAALFEALRQAGLLRLSRDGAIGLAPPDLAAWQAAPPAARAAALPEWAEVRIDDDSRKLLRRLYRQADGAYLRRQVELYNSERSLLAWRVPEGDDATWQASGATGPLAPMAALPPAAARLFETLPQGWRPWARVGRWPAGEQAVRLTWLPGRPAGGSERVRLMVAGRVTSVAGAAVETRPACDGRACGARDDVVELALRPHPGVRAVVVTARPLATARLQRPGERRYRHLRVVAGRIEWQALGPAAPLPATPPAGPVTIADRHGTPLWADGQPTRAAVRAGLATLVGLRAEQDSGVAGQLLRAGAGTTGARLTVDLPLQALASDVLDCVGMRRGAWDGRRCAGGTAPPAGREAGVVLLDSENGDILAAAGVGNGRAEGADWAELRDFDRADPARSPLRLPALQHDGGARRSPGSTFKIVSALGLEMAARDDARLDDLLGGAPLARLDALAQQRGFDFATSAATYPVHADVHVTNYRELGLGSRVQDGRLGLAQALTYSLNTWFAWTGELSDATLFGRPDGGVPAAQALQPGALDEVRPILAAARRLGFEQPLRLDGGLLPADFDWRQYDALQATPARFDPIRSRHELRQMSIGLRMQATPLQMALAAGAIGQGATVAPRLLAQLDGRPARAAPAQPLDVRLDRIRAGMKGVIERGTAAAAFRCAGCAALRAGLYGKTGTAPVAMDATVWFTGWLEPGTLPGQRHRLAFAVFVSRSEAGGGDHAAPVIAALLSTLASRQTEGEMAMLIGQ</sequence>
<gene>
    <name evidence="8" type="ORF">E7V67_010860</name>
</gene>
<evidence type="ECO:0000256" key="5">
    <source>
        <dbReference type="ARBA" id="ARBA00022801"/>
    </source>
</evidence>
<reference evidence="8 9" key="1">
    <citation type="journal article" date="2019" name="Int. J. Syst. Evol. Microbiol.">
        <title>The Draft Whole-Genome Sequence of the Antibiotic Producer Empedobacter haloabium ATCC 31962 Provides Indications for Its Taxonomic Reclassification.</title>
        <authorList>
            <person name="Miess H."/>
            <person name="Arlt P."/>
            <person name="Apel A.K."/>
            <person name="Weber T."/>
            <person name="Nieselt K."/>
            <person name="Hanssen F."/>
            <person name="Czemmel S."/>
            <person name="Nahnsen S."/>
            <person name="Gross H."/>
        </authorList>
    </citation>
    <scope>NUCLEOTIDE SEQUENCE [LARGE SCALE GENOMIC DNA]</scope>
    <source>
        <strain evidence="8 9">ATCC 31962</strain>
    </source>
</reference>
<evidence type="ECO:0000256" key="1">
    <source>
        <dbReference type="ARBA" id="ARBA00001526"/>
    </source>
</evidence>
<evidence type="ECO:0000256" key="4">
    <source>
        <dbReference type="ARBA" id="ARBA00022729"/>
    </source>
</evidence>
<dbReference type="Proteomes" id="UP000321323">
    <property type="component" value="Chromosome"/>
</dbReference>